<evidence type="ECO:0000256" key="1">
    <source>
        <dbReference type="ARBA" id="ARBA00001231"/>
    </source>
</evidence>
<reference evidence="13" key="1">
    <citation type="submission" date="2019-08" db="EMBL/GenBank/DDBJ databases">
        <title>The genome of the North American firefly Photinus pyralis.</title>
        <authorList>
            <consortium name="Photinus pyralis genome working group"/>
            <person name="Fallon T.R."/>
            <person name="Sander Lower S.E."/>
            <person name="Weng J.-K."/>
        </authorList>
    </citation>
    <scope>NUCLEOTIDE SEQUENCE</scope>
    <source>
        <strain evidence="13">TRF0915ILg1</strain>
        <tissue evidence="13">Whole body</tissue>
    </source>
</reference>
<evidence type="ECO:0000256" key="10">
    <source>
        <dbReference type="SAM" id="SignalP"/>
    </source>
</evidence>
<dbReference type="GO" id="GO:0016020">
    <property type="term" value="C:membrane"/>
    <property type="evidence" value="ECO:0007669"/>
    <property type="project" value="TreeGrafter"/>
</dbReference>
<dbReference type="OrthoDB" id="428480at2759"/>
<evidence type="ECO:0000256" key="4">
    <source>
        <dbReference type="ARBA" id="ARBA00022801"/>
    </source>
</evidence>
<dbReference type="CDD" id="cd06562">
    <property type="entry name" value="GH20_HexA_HexB-like"/>
    <property type="match status" value="1"/>
</dbReference>
<comment type="similarity">
    <text evidence="2 7">Belongs to the glycosyl hydrolase 20 family.</text>
</comment>
<keyword evidence="6 7" id="KW-0326">Glycosidase</keyword>
<dbReference type="GO" id="GO:0005975">
    <property type="term" value="P:carbohydrate metabolic process"/>
    <property type="evidence" value="ECO:0007669"/>
    <property type="project" value="InterPro"/>
</dbReference>
<feature type="disulfide bond" evidence="9">
    <location>
        <begin position="294"/>
        <end position="345"/>
    </location>
</feature>
<dbReference type="PANTHER" id="PTHR22600">
    <property type="entry name" value="BETA-HEXOSAMINIDASE"/>
    <property type="match status" value="1"/>
</dbReference>
<gene>
    <name evidence="13" type="ORF">ILUMI_27398</name>
</gene>
<dbReference type="InterPro" id="IPR015883">
    <property type="entry name" value="Glyco_hydro_20_cat"/>
</dbReference>
<keyword evidence="5" id="KW-0325">Glycoprotein</keyword>
<dbReference type="GO" id="GO:0006689">
    <property type="term" value="P:ganglioside catabolic process"/>
    <property type="evidence" value="ECO:0007669"/>
    <property type="project" value="TreeGrafter"/>
</dbReference>
<dbReference type="Pfam" id="PF14845">
    <property type="entry name" value="Glycohydro_20b2"/>
    <property type="match status" value="1"/>
</dbReference>
<dbReference type="SUPFAM" id="SSF55545">
    <property type="entry name" value="beta-N-acetylhexosaminidase-like domain"/>
    <property type="match status" value="1"/>
</dbReference>
<organism evidence="13 14">
    <name type="scientific">Ignelater luminosus</name>
    <name type="common">Cucubano</name>
    <name type="synonym">Pyrophorus luminosus</name>
    <dbReference type="NCBI Taxonomy" id="2038154"/>
    <lineage>
        <taxon>Eukaryota</taxon>
        <taxon>Metazoa</taxon>
        <taxon>Ecdysozoa</taxon>
        <taxon>Arthropoda</taxon>
        <taxon>Hexapoda</taxon>
        <taxon>Insecta</taxon>
        <taxon>Pterygota</taxon>
        <taxon>Neoptera</taxon>
        <taxon>Endopterygota</taxon>
        <taxon>Coleoptera</taxon>
        <taxon>Polyphaga</taxon>
        <taxon>Elateriformia</taxon>
        <taxon>Elateroidea</taxon>
        <taxon>Elateridae</taxon>
        <taxon>Agrypninae</taxon>
        <taxon>Pyrophorini</taxon>
        <taxon>Ignelater</taxon>
    </lineage>
</organism>
<feature type="active site" description="Proton donor" evidence="8">
    <location>
        <position position="340"/>
    </location>
</feature>
<protein>
    <recommendedName>
        <fullName evidence="7">Beta-hexosaminidase</fullName>
        <ecNumber evidence="7">3.2.1.52</ecNumber>
    </recommendedName>
</protein>
<keyword evidence="4 7" id="KW-0378">Hydrolase</keyword>
<dbReference type="EMBL" id="VTPC01091291">
    <property type="protein sequence ID" value="KAF2878771.1"/>
    <property type="molecule type" value="Genomic_DNA"/>
</dbReference>
<dbReference type="InterPro" id="IPR025705">
    <property type="entry name" value="Beta_hexosaminidase_sua/sub"/>
</dbReference>
<dbReference type="PIRSF" id="PIRSF001093">
    <property type="entry name" value="B-hxosamndse_ab_euk"/>
    <property type="match status" value="1"/>
</dbReference>
<feature type="disulfide bond" evidence="9">
    <location>
        <begin position="522"/>
        <end position="540"/>
    </location>
</feature>
<feature type="signal peptide" evidence="10">
    <location>
        <begin position="1"/>
        <end position="21"/>
    </location>
</feature>
<dbReference type="GO" id="GO:0004563">
    <property type="term" value="F:beta-N-acetylhexosaminidase activity"/>
    <property type="evidence" value="ECO:0007669"/>
    <property type="project" value="UniProtKB-EC"/>
</dbReference>
<evidence type="ECO:0000256" key="7">
    <source>
        <dbReference type="PIRNR" id="PIRNR001093"/>
    </source>
</evidence>
<dbReference type="InterPro" id="IPR017853">
    <property type="entry name" value="GH"/>
</dbReference>
<evidence type="ECO:0000256" key="9">
    <source>
        <dbReference type="PIRSR" id="PIRSR001093-2"/>
    </source>
</evidence>
<comment type="catalytic activity">
    <reaction evidence="1 7">
        <text>Hydrolysis of terminal non-reducing N-acetyl-D-hexosamine residues in N-acetyl-beta-D-hexosaminides.</text>
        <dbReference type="EC" id="3.2.1.52"/>
    </reaction>
</comment>
<dbReference type="InterPro" id="IPR029019">
    <property type="entry name" value="HEX_eukaryotic_N"/>
</dbReference>
<evidence type="ECO:0000313" key="13">
    <source>
        <dbReference type="EMBL" id="KAF2878771.1"/>
    </source>
</evidence>
<evidence type="ECO:0000256" key="5">
    <source>
        <dbReference type="ARBA" id="ARBA00023180"/>
    </source>
</evidence>
<dbReference type="EC" id="3.2.1.52" evidence="7"/>
<dbReference type="GO" id="GO:0030203">
    <property type="term" value="P:glycosaminoglycan metabolic process"/>
    <property type="evidence" value="ECO:0007669"/>
    <property type="project" value="TreeGrafter"/>
</dbReference>
<dbReference type="PRINTS" id="PR00738">
    <property type="entry name" value="GLHYDRLASE20"/>
</dbReference>
<dbReference type="AlphaFoldDB" id="A0A8K0C557"/>
<keyword evidence="9" id="KW-1015">Disulfide bond</keyword>
<accession>A0A8K0C557</accession>
<evidence type="ECO:0000256" key="8">
    <source>
        <dbReference type="PIRSR" id="PIRSR001093-1"/>
    </source>
</evidence>
<evidence type="ECO:0000259" key="12">
    <source>
        <dbReference type="Pfam" id="PF14845"/>
    </source>
</evidence>
<proteinExistence type="inferred from homology"/>
<name>A0A8K0C557_IGNLU</name>
<dbReference type="Proteomes" id="UP000801492">
    <property type="component" value="Unassembled WGS sequence"/>
</dbReference>
<feature type="disulfide bond" evidence="9">
    <location>
        <begin position="63"/>
        <end position="118"/>
    </location>
</feature>
<comment type="caution">
    <text evidence="13">The sequence shown here is derived from an EMBL/GenBank/DDBJ whole genome shotgun (WGS) entry which is preliminary data.</text>
</comment>
<feature type="domain" description="Beta-hexosaminidase eukaryotic type N-terminal" evidence="12">
    <location>
        <begin position="33"/>
        <end position="163"/>
    </location>
</feature>
<keyword evidence="14" id="KW-1185">Reference proteome</keyword>
<dbReference type="InterPro" id="IPR029018">
    <property type="entry name" value="Hex-like_dom2"/>
</dbReference>
<dbReference type="PANTHER" id="PTHR22600:SF21">
    <property type="entry name" value="BETA-HEXOSAMINIDASE A"/>
    <property type="match status" value="1"/>
</dbReference>
<evidence type="ECO:0000256" key="3">
    <source>
        <dbReference type="ARBA" id="ARBA00022729"/>
    </source>
</evidence>
<dbReference type="Gene3D" id="3.20.20.80">
    <property type="entry name" value="Glycosidases"/>
    <property type="match status" value="1"/>
</dbReference>
<dbReference type="SUPFAM" id="SSF51445">
    <property type="entry name" value="(Trans)glycosidases"/>
    <property type="match status" value="1"/>
</dbReference>
<evidence type="ECO:0000256" key="6">
    <source>
        <dbReference type="ARBA" id="ARBA00023295"/>
    </source>
</evidence>
<feature type="chain" id="PRO_5035448868" description="Beta-hexosaminidase" evidence="10">
    <location>
        <begin position="22"/>
        <end position="541"/>
    </location>
</feature>
<feature type="domain" description="Glycoside hydrolase family 20 catalytic" evidence="11">
    <location>
        <begin position="185"/>
        <end position="504"/>
    </location>
</feature>
<evidence type="ECO:0000259" key="11">
    <source>
        <dbReference type="Pfam" id="PF00728"/>
    </source>
</evidence>
<dbReference type="Pfam" id="PF00728">
    <property type="entry name" value="Glyco_hydro_20"/>
    <property type="match status" value="1"/>
</dbReference>
<dbReference type="Gene3D" id="3.30.379.10">
    <property type="entry name" value="Chitobiase/beta-hexosaminidase domain 2-like"/>
    <property type="match status" value="1"/>
</dbReference>
<sequence>MFLLVNSLLFVLYLDLTFVSGLNLPARPTKGEVWPKPQLQVSYQKSYLVNPQTFTFHAVAENCKLLERAFDRYLEIINKSMISSETYGYSEQDDDMYEANKEFVGYLDSLNVLLMEPCNHITVPAHTMEEHYILNITTETSNSILSASTIWGILRGLETFSQLLYSTDREMLKINCTTIVDYPRFPHRGLMVDTSRHFIPVGKILKTLDAMSYNKLNVFHWHLTDDDSFPYQSTKYPNLSKMGAYTKSHVYSQSDVKTIIRFAAERGIRVIAEFDTPGHSISWGKAMPELLTTCYTNGVPNGRYGPIDPTKNSTYSFFENFFDEVAEVFPDQYLHLGADEVLPFCWKSNPNIKKFMKEHNIESYKELENYYIQKILNISHNLTKKPILWEDAFTNSVNLTSSTTVQIWKDLKIIGGWKRTADKVTKAGLPILLSACWYLDRLESGGDWRKFYNCEPLSFIGNDQQKALVLGGEACMWTEVVNQYNIESRVWPRASAVAEKLWSAENADTYWNAAKRLEEHACRMNKRGIEAQPPNGAGFCI</sequence>
<evidence type="ECO:0000256" key="2">
    <source>
        <dbReference type="ARBA" id="ARBA00006285"/>
    </source>
</evidence>
<keyword evidence="3 10" id="KW-0732">Signal</keyword>
<dbReference type="FunFam" id="3.20.20.80:FF:000063">
    <property type="entry name" value="Beta-hexosaminidase"/>
    <property type="match status" value="1"/>
</dbReference>
<dbReference type="GO" id="GO:0005764">
    <property type="term" value="C:lysosome"/>
    <property type="evidence" value="ECO:0007669"/>
    <property type="project" value="TreeGrafter"/>
</dbReference>
<evidence type="ECO:0000313" key="14">
    <source>
        <dbReference type="Proteomes" id="UP000801492"/>
    </source>
</evidence>